<dbReference type="Proteomes" id="UP001595923">
    <property type="component" value="Unassembled WGS sequence"/>
</dbReference>
<feature type="compositionally biased region" description="Basic and acidic residues" evidence="1">
    <location>
        <begin position="195"/>
        <end position="215"/>
    </location>
</feature>
<keyword evidence="3" id="KW-1185">Reference proteome</keyword>
<sequence length="277" mass="28959">MALFLAVSAAVWFTEGGLRGSLVGSLLLALMLLTDTAAERLRAGRTPDSLDTWLRAVFARLREYTVYAGVAIGGALSGVPDAWAWAAGALISLALFDTVVAARAAAGAAPPGTATPRGRAAGSPIDAVDPGRRDRTPSDPSLTAELFGTPVPEPRAAGPGAGDRVDPIRIRTVPESRISAEWEEGRLRAIRSVRAGREQERAADEAPRPAADRGRAGAPAPSWVRTALSFPQAGRLAVVASTITIWDARVTFIALIVGCAVAITRELTEQPARDAAR</sequence>
<dbReference type="RefSeq" id="WP_378570846.1">
    <property type="nucleotide sequence ID" value="NZ_JBHSFQ010000001.1"/>
</dbReference>
<reference evidence="3" key="1">
    <citation type="journal article" date="2019" name="Int. J. Syst. Evol. Microbiol.">
        <title>The Global Catalogue of Microorganisms (GCM) 10K type strain sequencing project: providing services to taxonomists for standard genome sequencing and annotation.</title>
        <authorList>
            <consortium name="The Broad Institute Genomics Platform"/>
            <consortium name="The Broad Institute Genome Sequencing Center for Infectious Disease"/>
            <person name="Wu L."/>
            <person name="Ma J."/>
        </authorList>
    </citation>
    <scope>NUCLEOTIDE SEQUENCE [LARGE SCALE GENOMIC DNA]</scope>
    <source>
        <strain evidence="3">XZYJ18</strain>
    </source>
</reference>
<name>A0ABV9DQ83_9ACTN</name>
<comment type="caution">
    <text evidence="2">The sequence shown here is derived from an EMBL/GenBank/DDBJ whole genome shotgun (WGS) entry which is preliminary data.</text>
</comment>
<protein>
    <recommendedName>
        <fullName evidence="4">Transferase</fullName>
    </recommendedName>
</protein>
<evidence type="ECO:0008006" key="4">
    <source>
        <dbReference type="Google" id="ProtNLM"/>
    </source>
</evidence>
<proteinExistence type="predicted"/>
<accession>A0ABV9DQ83</accession>
<evidence type="ECO:0000313" key="3">
    <source>
        <dbReference type="Proteomes" id="UP001595923"/>
    </source>
</evidence>
<gene>
    <name evidence="2" type="ORF">ACFO4E_01880</name>
</gene>
<feature type="region of interest" description="Disordered" evidence="1">
    <location>
        <begin position="195"/>
        <end position="218"/>
    </location>
</feature>
<evidence type="ECO:0000313" key="2">
    <source>
        <dbReference type="EMBL" id="MFC4560598.1"/>
    </source>
</evidence>
<feature type="region of interest" description="Disordered" evidence="1">
    <location>
        <begin position="108"/>
        <end position="166"/>
    </location>
</feature>
<organism evidence="2 3">
    <name type="scientific">Nocardiopsis mangrovi</name>
    <dbReference type="NCBI Taxonomy" id="1179818"/>
    <lineage>
        <taxon>Bacteria</taxon>
        <taxon>Bacillati</taxon>
        <taxon>Actinomycetota</taxon>
        <taxon>Actinomycetes</taxon>
        <taxon>Streptosporangiales</taxon>
        <taxon>Nocardiopsidaceae</taxon>
        <taxon>Nocardiopsis</taxon>
    </lineage>
</organism>
<evidence type="ECO:0000256" key="1">
    <source>
        <dbReference type="SAM" id="MobiDB-lite"/>
    </source>
</evidence>
<dbReference type="EMBL" id="JBHSFQ010000001">
    <property type="protein sequence ID" value="MFC4560598.1"/>
    <property type="molecule type" value="Genomic_DNA"/>
</dbReference>
<feature type="compositionally biased region" description="Low complexity" evidence="1">
    <location>
        <begin position="108"/>
        <end position="122"/>
    </location>
</feature>